<dbReference type="AlphaFoldDB" id="A0A2K3PKM5"/>
<dbReference type="Gene3D" id="3.10.20.550">
    <property type="entry name" value="ASAP complex, SAP18 subunit"/>
    <property type="match status" value="1"/>
</dbReference>
<dbReference type="EMBL" id="ASHM01008003">
    <property type="protein sequence ID" value="PNY15830.1"/>
    <property type="molecule type" value="Genomic_DNA"/>
</dbReference>
<dbReference type="InterPro" id="IPR042534">
    <property type="entry name" value="SAP18_sf"/>
</dbReference>
<reference evidence="1 2" key="1">
    <citation type="journal article" date="2014" name="Am. J. Bot.">
        <title>Genome assembly and annotation for red clover (Trifolium pratense; Fabaceae).</title>
        <authorList>
            <person name="Istvanek J."/>
            <person name="Jaros M."/>
            <person name="Krenek A."/>
            <person name="Repkova J."/>
        </authorList>
    </citation>
    <scope>NUCLEOTIDE SEQUENCE [LARGE SCALE GENOMIC DNA]</scope>
    <source>
        <strain evidence="2">cv. Tatra</strain>
        <tissue evidence="1">Young leaves</tissue>
    </source>
</reference>
<protein>
    <submittedName>
        <fullName evidence="1">Histone deacetylase complex subunit sap18-like</fullName>
    </submittedName>
</protein>
<evidence type="ECO:0000313" key="1">
    <source>
        <dbReference type="EMBL" id="PNY15830.1"/>
    </source>
</evidence>
<proteinExistence type="predicted"/>
<comment type="caution">
    <text evidence="1">The sequence shown here is derived from an EMBL/GenBank/DDBJ whole genome shotgun (WGS) entry which is preliminary data.</text>
</comment>
<organism evidence="1 2">
    <name type="scientific">Trifolium pratense</name>
    <name type="common">Red clover</name>
    <dbReference type="NCBI Taxonomy" id="57577"/>
    <lineage>
        <taxon>Eukaryota</taxon>
        <taxon>Viridiplantae</taxon>
        <taxon>Streptophyta</taxon>
        <taxon>Embryophyta</taxon>
        <taxon>Tracheophyta</taxon>
        <taxon>Spermatophyta</taxon>
        <taxon>Magnoliopsida</taxon>
        <taxon>eudicotyledons</taxon>
        <taxon>Gunneridae</taxon>
        <taxon>Pentapetalae</taxon>
        <taxon>rosids</taxon>
        <taxon>fabids</taxon>
        <taxon>Fabales</taxon>
        <taxon>Fabaceae</taxon>
        <taxon>Papilionoideae</taxon>
        <taxon>50 kb inversion clade</taxon>
        <taxon>NPAAA clade</taxon>
        <taxon>Hologalegina</taxon>
        <taxon>IRL clade</taxon>
        <taxon>Trifolieae</taxon>
        <taxon>Trifolium</taxon>
    </lineage>
</organism>
<accession>A0A2K3PKM5</accession>
<sequence length="37" mass="3901">MTVVGKTLSYGNGRLDDGKALADLGFEIGDYLDVAII</sequence>
<reference evidence="1 2" key="2">
    <citation type="journal article" date="2017" name="Front. Plant Sci.">
        <title>Gene Classification and Mining of Molecular Markers Useful in Red Clover (Trifolium pratense) Breeding.</title>
        <authorList>
            <person name="Istvanek J."/>
            <person name="Dluhosova J."/>
            <person name="Dluhos P."/>
            <person name="Patkova L."/>
            <person name="Nedelnik J."/>
            <person name="Repkova J."/>
        </authorList>
    </citation>
    <scope>NUCLEOTIDE SEQUENCE [LARGE SCALE GENOMIC DNA]</scope>
    <source>
        <strain evidence="2">cv. Tatra</strain>
        <tissue evidence="1">Young leaves</tissue>
    </source>
</reference>
<evidence type="ECO:0000313" key="2">
    <source>
        <dbReference type="Proteomes" id="UP000236291"/>
    </source>
</evidence>
<dbReference type="Proteomes" id="UP000236291">
    <property type="component" value="Unassembled WGS sequence"/>
</dbReference>
<name>A0A2K3PKM5_TRIPR</name>
<gene>
    <name evidence="1" type="ORF">L195_g012533</name>
</gene>